<organism evidence="4 5">
    <name type="scientific">Datura stramonium</name>
    <name type="common">Jimsonweed</name>
    <name type="synonym">Common thornapple</name>
    <dbReference type="NCBI Taxonomy" id="4076"/>
    <lineage>
        <taxon>Eukaryota</taxon>
        <taxon>Viridiplantae</taxon>
        <taxon>Streptophyta</taxon>
        <taxon>Embryophyta</taxon>
        <taxon>Tracheophyta</taxon>
        <taxon>Spermatophyta</taxon>
        <taxon>Magnoliopsida</taxon>
        <taxon>eudicotyledons</taxon>
        <taxon>Gunneridae</taxon>
        <taxon>Pentapetalae</taxon>
        <taxon>asterids</taxon>
        <taxon>lamiids</taxon>
        <taxon>Solanales</taxon>
        <taxon>Solanaceae</taxon>
        <taxon>Solanoideae</taxon>
        <taxon>Datureae</taxon>
        <taxon>Datura</taxon>
    </lineage>
</organism>
<comment type="caution">
    <text evidence="4">The sequence shown here is derived from an EMBL/GenBank/DDBJ whole genome shotgun (WGS) entry which is preliminary data.</text>
</comment>
<name>A0ABS8VB13_DATST</name>
<evidence type="ECO:0000256" key="2">
    <source>
        <dbReference type="RuleBase" id="RU369070"/>
    </source>
</evidence>
<accession>A0ABS8VB13</accession>
<evidence type="ECO:0000313" key="4">
    <source>
        <dbReference type="EMBL" id="MCD9644102.1"/>
    </source>
</evidence>
<evidence type="ECO:0000313" key="5">
    <source>
        <dbReference type="Proteomes" id="UP000823775"/>
    </source>
</evidence>
<proteinExistence type="inferred from homology"/>
<dbReference type="InterPro" id="IPR045004">
    <property type="entry name" value="ECH_dom"/>
</dbReference>
<feature type="domain" description="Enoyl-CoA hydratase/isomerase" evidence="3">
    <location>
        <begin position="73"/>
        <end position="235"/>
    </location>
</feature>
<comment type="similarity">
    <text evidence="2">Belongs to the enoyl-CoA hydratase/isomerase family.</text>
</comment>
<sequence length="248" mass="27566">MPENGIGLFPDVGFSYIAAHGPGEGTVGGVLHPQSPSPLSTGLDFLYYRVIPPSFFNFFFMLLPRLLLRISTPADALYAGLGNSLCPFCKFGYIEGSFACKFKFSEDPDDKIKELLANYSSNPDSESRLESLLPRIISTFAVAEWAKDALQGLSKAPFSLLSHPKLFSKVASARGKNENDLSRLTGVMRTEYRIAIRSAYLSDFLAEGVLAVLIDKDQNPKWKPSCLRKLTIARWKLFLNLWVSDIEN</sequence>
<dbReference type="EC" id="3.1.2.4" evidence="2"/>
<comment type="function">
    <text evidence="2">Hydrolyzes 3-hydroxyisobutyryl-CoA (HIBYL-CoA), a saline catabolite. Has high activity toward isobutyryl-CoA. Could be an isobutyryl-CoA dehydrogenase that functions in valine catabolism.</text>
</comment>
<dbReference type="PANTHER" id="PTHR43176">
    <property type="entry name" value="3-HYDROXYISOBUTYRYL-COA HYDROLASE-RELATED"/>
    <property type="match status" value="1"/>
</dbReference>
<keyword evidence="5" id="KW-1185">Reference proteome</keyword>
<protein>
    <recommendedName>
        <fullName evidence="2">3-hydroxyisobutyryl-CoA hydrolase</fullName>
        <shortName evidence="2">HIB-CoA hydrolase</shortName>
        <shortName evidence="2">HIBYL-CoA-H</shortName>
        <ecNumber evidence="2">3.1.2.4</ecNumber>
    </recommendedName>
    <alternativeName>
        <fullName evidence="2">3-hydroxyisobutyryl-coenzyme A hydrolase</fullName>
    </alternativeName>
</protein>
<dbReference type="EMBL" id="JACEIK010004076">
    <property type="protein sequence ID" value="MCD9644102.1"/>
    <property type="molecule type" value="Genomic_DNA"/>
</dbReference>
<keyword evidence="1 2" id="KW-0378">Hydrolase</keyword>
<comment type="pathway">
    <text evidence="2">Amino-acid degradation; L-valine degradation.</text>
</comment>
<dbReference type="Proteomes" id="UP000823775">
    <property type="component" value="Unassembled WGS sequence"/>
</dbReference>
<dbReference type="PANTHER" id="PTHR43176:SF21">
    <property type="entry name" value="3-HYDROXYISOBUTYRYL-COA HYDROLASE"/>
    <property type="match status" value="1"/>
</dbReference>
<evidence type="ECO:0000256" key="1">
    <source>
        <dbReference type="ARBA" id="ARBA00022801"/>
    </source>
</evidence>
<dbReference type="Gene3D" id="3.90.226.10">
    <property type="entry name" value="2-enoyl-CoA Hydratase, Chain A, domain 1"/>
    <property type="match status" value="1"/>
</dbReference>
<dbReference type="Pfam" id="PF16113">
    <property type="entry name" value="ECH_2"/>
    <property type="match status" value="1"/>
</dbReference>
<evidence type="ECO:0000259" key="3">
    <source>
        <dbReference type="Pfam" id="PF16113"/>
    </source>
</evidence>
<comment type="catalytic activity">
    <reaction evidence="2">
        <text>3-hydroxy-2-methylpropanoyl-CoA + H2O = 3-hydroxy-2-methylpropanoate + CoA + H(+)</text>
        <dbReference type="Rhea" id="RHEA:20888"/>
        <dbReference type="ChEBI" id="CHEBI:11805"/>
        <dbReference type="ChEBI" id="CHEBI:15377"/>
        <dbReference type="ChEBI" id="CHEBI:15378"/>
        <dbReference type="ChEBI" id="CHEBI:57287"/>
        <dbReference type="ChEBI" id="CHEBI:57340"/>
        <dbReference type="EC" id="3.1.2.4"/>
    </reaction>
</comment>
<dbReference type="InterPro" id="IPR032259">
    <property type="entry name" value="HIBYL-CoA-H"/>
</dbReference>
<reference evidence="4 5" key="1">
    <citation type="journal article" date="2021" name="BMC Genomics">
        <title>Datura genome reveals duplications of psychoactive alkaloid biosynthetic genes and high mutation rate following tissue culture.</title>
        <authorList>
            <person name="Rajewski A."/>
            <person name="Carter-House D."/>
            <person name="Stajich J."/>
            <person name="Litt A."/>
        </authorList>
    </citation>
    <scope>NUCLEOTIDE SEQUENCE [LARGE SCALE GENOMIC DNA]</scope>
    <source>
        <strain evidence="4">AR-01</strain>
    </source>
</reference>
<gene>
    <name evidence="4" type="ORF">HAX54_032080</name>
</gene>